<dbReference type="EMBL" id="JAWDGP010003607">
    <property type="protein sequence ID" value="KAK3772729.1"/>
    <property type="molecule type" value="Genomic_DNA"/>
</dbReference>
<dbReference type="Proteomes" id="UP001283361">
    <property type="component" value="Unassembled WGS sequence"/>
</dbReference>
<sequence>MSSFLDLETLNAIAMLRWSQTGDSAMAEKLIAAKLFGKLWENLTSDPELETLRLQVIIRIAKFIKENPKASKEKLAEEIGKHIAEFAEKVEAL</sequence>
<gene>
    <name evidence="1" type="ORF">RRG08_013422</name>
</gene>
<reference evidence="1" key="1">
    <citation type="journal article" date="2023" name="G3 (Bethesda)">
        <title>A reference genome for the long-term kleptoplast-retaining sea slug Elysia crispata morphotype clarki.</title>
        <authorList>
            <person name="Eastman K.E."/>
            <person name="Pendleton A.L."/>
            <person name="Shaikh M.A."/>
            <person name="Suttiyut T."/>
            <person name="Ogas R."/>
            <person name="Tomko P."/>
            <person name="Gavelis G."/>
            <person name="Widhalm J.R."/>
            <person name="Wisecaver J.H."/>
        </authorList>
    </citation>
    <scope>NUCLEOTIDE SEQUENCE</scope>
    <source>
        <strain evidence="1">ECLA1</strain>
    </source>
</reference>
<name>A0AAE0ZNK8_9GAST</name>
<evidence type="ECO:0000313" key="1">
    <source>
        <dbReference type="EMBL" id="KAK3772729.1"/>
    </source>
</evidence>
<organism evidence="1 2">
    <name type="scientific">Elysia crispata</name>
    <name type="common">lettuce slug</name>
    <dbReference type="NCBI Taxonomy" id="231223"/>
    <lineage>
        <taxon>Eukaryota</taxon>
        <taxon>Metazoa</taxon>
        <taxon>Spiralia</taxon>
        <taxon>Lophotrochozoa</taxon>
        <taxon>Mollusca</taxon>
        <taxon>Gastropoda</taxon>
        <taxon>Heterobranchia</taxon>
        <taxon>Euthyneura</taxon>
        <taxon>Panpulmonata</taxon>
        <taxon>Sacoglossa</taxon>
        <taxon>Placobranchoidea</taxon>
        <taxon>Plakobranchidae</taxon>
        <taxon>Elysia</taxon>
    </lineage>
</organism>
<dbReference type="AlphaFoldDB" id="A0AAE0ZNK8"/>
<comment type="caution">
    <text evidence="1">The sequence shown here is derived from an EMBL/GenBank/DDBJ whole genome shotgun (WGS) entry which is preliminary data.</text>
</comment>
<keyword evidence="2" id="KW-1185">Reference proteome</keyword>
<protein>
    <submittedName>
        <fullName evidence="1">Uncharacterized protein</fullName>
    </submittedName>
</protein>
<proteinExistence type="predicted"/>
<evidence type="ECO:0000313" key="2">
    <source>
        <dbReference type="Proteomes" id="UP001283361"/>
    </source>
</evidence>
<accession>A0AAE0ZNK8</accession>